<evidence type="ECO:0000313" key="5">
    <source>
        <dbReference type="Proteomes" id="UP000522270"/>
    </source>
</evidence>
<keyword evidence="4" id="KW-0808">Transferase</keyword>
<sequence>PLCIFFFPLSPFDIIHRDLRAANILVLALLVCKIADFGLARVIEDDEYTAWEGAKFPIKWTAPEAVNYGSFMIKSDVWSFGILLTEIVTYGCIPYPGMSSVEVIRALECGYRMPRTENCPEELYDIMMRCWKTKPEDRPTFEYMQSILEDFFTATEGQDQ</sequence>
<protein>
    <submittedName>
        <fullName evidence="4">HCK kinase</fullName>
    </submittedName>
</protein>
<dbReference type="GO" id="GO:0005524">
    <property type="term" value="F:ATP binding"/>
    <property type="evidence" value="ECO:0007669"/>
    <property type="project" value="UniProtKB-KW"/>
</dbReference>
<keyword evidence="5" id="KW-1185">Reference proteome</keyword>
<name>A0A7K5YNU3_9AVES</name>
<dbReference type="Proteomes" id="UP000522270">
    <property type="component" value="Unassembled WGS sequence"/>
</dbReference>
<dbReference type="PROSITE" id="PS50011">
    <property type="entry name" value="PROTEIN_KINASE_DOM"/>
    <property type="match status" value="1"/>
</dbReference>
<comment type="caution">
    <text evidence="4">The sequence shown here is derived from an EMBL/GenBank/DDBJ whole genome shotgun (WGS) entry which is preliminary data.</text>
</comment>
<feature type="non-terminal residue" evidence="4">
    <location>
        <position position="160"/>
    </location>
</feature>
<dbReference type="InterPro" id="IPR020635">
    <property type="entry name" value="Tyr_kinase_cat_dom"/>
</dbReference>
<dbReference type="PRINTS" id="PR00109">
    <property type="entry name" value="TYRKINASE"/>
</dbReference>
<dbReference type="EMBL" id="VYZE01000430">
    <property type="protein sequence ID" value="NWU67078.1"/>
    <property type="molecule type" value="Genomic_DNA"/>
</dbReference>
<dbReference type="SMART" id="SM00219">
    <property type="entry name" value="TyrKc"/>
    <property type="match status" value="1"/>
</dbReference>
<dbReference type="SUPFAM" id="SSF56112">
    <property type="entry name" value="Protein kinase-like (PK-like)"/>
    <property type="match status" value="1"/>
</dbReference>
<dbReference type="OrthoDB" id="28230at2759"/>
<dbReference type="InterPro" id="IPR000719">
    <property type="entry name" value="Prot_kinase_dom"/>
</dbReference>
<keyword evidence="2" id="KW-0067">ATP-binding</keyword>
<dbReference type="InterPro" id="IPR050198">
    <property type="entry name" value="Non-receptor_tyrosine_kinases"/>
</dbReference>
<dbReference type="FunFam" id="1.10.510.10:FF:000986">
    <property type="entry name" value="Protein tyrosine kinase 2aa"/>
    <property type="match status" value="1"/>
</dbReference>
<gene>
    <name evidence="4" type="primary">Hck</name>
    <name evidence="4" type="ORF">PTEBUR_R08976</name>
</gene>
<feature type="non-terminal residue" evidence="4">
    <location>
        <position position="1"/>
    </location>
</feature>
<evidence type="ECO:0000256" key="1">
    <source>
        <dbReference type="ARBA" id="ARBA00022741"/>
    </source>
</evidence>
<keyword evidence="1" id="KW-0547">Nucleotide-binding</keyword>
<proteinExistence type="predicted"/>
<feature type="domain" description="Protein kinase" evidence="3">
    <location>
        <begin position="1"/>
        <end position="152"/>
    </location>
</feature>
<dbReference type="PROSITE" id="PS00109">
    <property type="entry name" value="PROTEIN_KINASE_TYR"/>
    <property type="match status" value="1"/>
</dbReference>
<dbReference type="AlphaFoldDB" id="A0A7K5YNU3"/>
<accession>A0A7K5YNU3</accession>
<dbReference type="InterPro" id="IPR001245">
    <property type="entry name" value="Ser-Thr/Tyr_kinase_cat_dom"/>
</dbReference>
<dbReference type="InterPro" id="IPR011009">
    <property type="entry name" value="Kinase-like_dom_sf"/>
</dbReference>
<dbReference type="PANTHER" id="PTHR24418">
    <property type="entry name" value="TYROSINE-PROTEIN KINASE"/>
    <property type="match status" value="1"/>
</dbReference>
<keyword evidence="4" id="KW-0418">Kinase</keyword>
<organism evidence="4 5">
    <name type="scientific">Pterocles burchelli</name>
    <dbReference type="NCBI Taxonomy" id="2585816"/>
    <lineage>
        <taxon>Eukaryota</taxon>
        <taxon>Metazoa</taxon>
        <taxon>Chordata</taxon>
        <taxon>Craniata</taxon>
        <taxon>Vertebrata</taxon>
        <taxon>Euteleostomi</taxon>
        <taxon>Archelosauria</taxon>
        <taxon>Archosauria</taxon>
        <taxon>Dinosauria</taxon>
        <taxon>Saurischia</taxon>
        <taxon>Theropoda</taxon>
        <taxon>Coelurosauria</taxon>
        <taxon>Aves</taxon>
        <taxon>Neognathae</taxon>
        <taxon>Neoaves</taxon>
        <taxon>Columbimorphae</taxon>
        <taxon>Pterocliformes</taxon>
        <taxon>Pteroclidae</taxon>
        <taxon>Pterocles</taxon>
    </lineage>
</organism>
<dbReference type="GO" id="GO:0004713">
    <property type="term" value="F:protein tyrosine kinase activity"/>
    <property type="evidence" value="ECO:0007669"/>
    <property type="project" value="InterPro"/>
</dbReference>
<evidence type="ECO:0000256" key="2">
    <source>
        <dbReference type="ARBA" id="ARBA00022840"/>
    </source>
</evidence>
<reference evidence="4 5" key="1">
    <citation type="submission" date="2019-09" db="EMBL/GenBank/DDBJ databases">
        <title>Bird 10,000 Genomes (B10K) Project - Family phase.</title>
        <authorList>
            <person name="Zhang G."/>
        </authorList>
    </citation>
    <scope>NUCLEOTIDE SEQUENCE [LARGE SCALE GENOMIC DNA]</scope>
    <source>
        <strain evidence="4">B10K-DU-027-49</strain>
        <tissue evidence="4">Muscle</tissue>
    </source>
</reference>
<evidence type="ECO:0000313" key="4">
    <source>
        <dbReference type="EMBL" id="NWU67078.1"/>
    </source>
</evidence>
<dbReference type="InterPro" id="IPR008266">
    <property type="entry name" value="Tyr_kinase_AS"/>
</dbReference>
<dbReference type="Pfam" id="PF07714">
    <property type="entry name" value="PK_Tyr_Ser-Thr"/>
    <property type="match status" value="1"/>
</dbReference>
<evidence type="ECO:0000259" key="3">
    <source>
        <dbReference type="PROSITE" id="PS50011"/>
    </source>
</evidence>
<dbReference type="Gene3D" id="1.10.510.10">
    <property type="entry name" value="Transferase(Phosphotransferase) domain 1"/>
    <property type="match status" value="1"/>
</dbReference>